<evidence type="ECO:0000313" key="2">
    <source>
        <dbReference type="Proteomes" id="UP000811609"/>
    </source>
</evidence>
<name>A0A8T1N6N5_CARIL</name>
<accession>A0A8T1N6N5</accession>
<proteinExistence type="predicted"/>
<comment type="caution">
    <text evidence="1">The sequence shown here is derived from an EMBL/GenBank/DDBJ whole genome shotgun (WGS) entry which is preliminary data.</text>
</comment>
<evidence type="ECO:0000313" key="1">
    <source>
        <dbReference type="EMBL" id="KAG6627369.1"/>
    </source>
</evidence>
<keyword evidence="2" id="KW-1185">Reference proteome</keyword>
<reference evidence="1" key="1">
    <citation type="submission" date="2020-12" db="EMBL/GenBank/DDBJ databases">
        <title>WGS assembly of Carya illinoinensis cv. Pawnee.</title>
        <authorList>
            <person name="Platts A."/>
            <person name="Shu S."/>
            <person name="Wright S."/>
            <person name="Barry K."/>
            <person name="Edger P."/>
            <person name="Pires J.C."/>
            <person name="Schmutz J."/>
        </authorList>
    </citation>
    <scope>NUCLEOTIDE SEQUENCE</scope>
    <source>
        <tissue evidence="1">Leaf</tissue>
    </source>
</reference>
<dbReference type="EMBL" id="CM031823">
    <property type="protein sequence ID" value="KAG6627369.1"/>
    <property type="molecule type" value="Genomic_DNA"/>
</dbReference>
<organism evidence="1 2">
    <name type="scientific">Carya illinoinensis</name>
    <name type="common">Pecan</name>
    <dbReference type="NCBI Taxonomy" id="32201"/>
    <lineage>
        <taxon>Eukaryota</taxon>
        <taxon>Viridiplantae</taxon>
        <taxon>Streptophyta</taxon>
        <taxon>Embryophyta</taxon>
        <taxon>Tracheophyta</taxon>
        <taxon>Spermatophyta</taxon>
        <taxon>Magnoliopsida</taxon>
        <taxon>eudicotyledons</taxon>
        <taxon>Gunneridae</taxon>
        <taxon>Pentapetalae</taxon>
        <taxon>rosids</taxon>
        <taxon>fabids</taxon>
        <taxon>Fagales</taxon>
        <taxon>Juglandaceae</taxon>
        <taxon>Carya</taxon>
    </lineage>
</organism>
<protein>
    <submittedName>
        <fullName evidence="1">Uncharacterized protein</fullName>
    </submittedName>
</protein>
<gene>
    <name evidence="1" type="ORF">CIPAW_15G122800</name>
</gene>
<dbReference type="Proteomes" id="UP000811609">
    <property type="component" value="Chromosome 15"/>
</dbReference>
<sequence>MHMRLRISLPFFSSWDLFGVFRSVLFDPIARYYCSVCLFYCNEVMGDMP</sequence>
<dbReference type="AlphaFoldDB" id="A0A8T1N6N5"/>